<dbReference type="InterPro" id="IPR011992">
    <property type="entry name" value="EF-hand-dom_pair"/>
</dbReference>
<dbReference type="PROSITE" id="PS50222">
    <property type="entry name" value="EF_HAND_2"/>
    <property type="match status" value="1"/>
</dbReference>
<gene>
    <name evidence="3" type="ORF">PCOR1329_LOCUS4066</name>
</gene>
<dbReference type="SUPFAM" id="SSF47473">
    <property type="entry name" value="EF-hand"/>
    <property type="match status" value="1"/>
</dbReference>
<keyword evidence="1" id="KW-0106">Calcium</keyword>
<dbReference type="InterPro" id="IPR002048">
    <property type="entry name" value="EF_hand_dom"/>
</dbReference>
<name>A0ABN9PQB7_9DINO</name>
<protein>
    <recommendedName>
        <fullName evidence="2">EF-hand domain-containing protein</fullName>
    </recommendedName>
</protein>
<accession>A0ABN9PQB7</accession>
<dbReference type="Proteomes" id="UP001189429">
    <property type="component" value="Unassembled WGS sequence"/>
</dbReference>
<proteinExistence type="predicted"/>
<comment type="caution">
    <text evidence="3">The sequence shown here is derived from an EMBL/GenBank/DDBJ whole genome shotgun (WGS) entry which is preliminary data.</text>
</comment>
<evidence type="ECO:0000313" key="4">
    <source>
        <dbReference type="Proteomes" id="UP001189429"/>
    </source>
</evidence>
<reference evidence="3" key="1">
    <citation type="submission" date="2023-10" db="EMBL/GenBank/DDBJ databases">
        <authorList>
            <person name="Chen Y."/>
            <person name="Shah S."/>
            <person name="Dougan E. K."/>
            <person name="Thang M."/>
            <person name="Chan C."/>
        </authorList>
    </citation>
    <scope>NUCLEOTIDE SEQUENCE [LARGE SCALE GENOMIC DNA]</scope>
</reference>
<dbReference type="EMBL" id="CAUYUJ010001055">
    <property type="protein sequence ID" value="CAK0793923.1"/>
    <property type="molecule type" value="Genomic_DNA"/>
</dbReference>
<dbReference type="InterPro" id="IPR018247">
    <property type="entry name" value="EF_Hand_1_Ca_BS"/>
</dbReference>
<evidence type="ECO:0000259" key="2">
    <source>
        <dbReference type="PROSITE" id="PS50222"/>
    </source>
</evidence>
<dbReference type="Gene3D" id="1.10.238.10">
    <property type="entry name" value="EF-hand"/>
    <property type="match status" value="1"/>
</dbReference>
<sequence length="267" mass="29767">MKEPPVLNFEQLQHVFGVGQNGAMSLTKLFDRQGAKRMSVEGQSSKTSGGIKVQACAVMLAGVWLSLVIDTQNKISFAFGLFDTDDSGLLSEEEFRNFAQAIFASMALVFGAEPPPPSALHRLTAIYYRQMSAHAGRRIQNALRRTVSLRDAVLQQIRARQASPSRSQQVPYSALQDFVFGKASNEDPLTLPFRLLLERFNPNRSVDFVDEFTNGSKKFKLSHSAPVPVPQEEGSTASVRDLLTRPEVVFSREMYQEFFELKAMVAE</sequence>
<feature type="domain" description="EF-hand" evidence="2">
    <location>
        <begin position="70"/>
        <end position="105"/>
    </location>
</feature>
<feature type="non-terminal residue" evidence="3">
    <location>
        <position position="267"/>
    </location>
</feature>
<dbReference type="PROSITE" id="PS00018">
    <property type="entry name" value="EF_HAND_1"/>
    <property type="match status" value="1"/>
</dbReference>
<evidence type="ECO:0000256" key="1">
    <source>
        <dbReference type="ARBA" id="ARBA00022837"/>
    </source>
</evidence>
<keyword evidence="4" id="KW-1185">Reference proteome</keyword>
<organism evidence="3 4">
    <name type="scientific">Prorocentrum cordatum</name>
    <dbReference type="NCBI Taxonomy" id="2364126"/>
    <lineage>
        <taxon>Eukaryota</taxon>
        <taxon>Sar</taxon>
        <taxon>Alveolata</taxon>
        <taxon>Dinophyceae</taxon>
        <taxon>Prorocentrales</taxon>
        <taxon>Prorocentraceae</taxon>
        <taxon>Prorocentrum</taxon>
    </lineage>
</organism>
<evidence type="ECO:0000313" key="3">
    <source>
        <dbReference type="EMBL" id="CAK0793923.1"/>
    </source>
</evidence>